<comment type="similarity">
    <text evidence="1">Belongs to the 'phage' integrase family.</text>
</comment>
<evidence type="ECO:0000259" key="4">
    <source>
        <dbReference type="PROSITE" id="PS51898"/>
    </source>
</evidence>
<sequence length="429" mass="49180">MSDKLKLTDNAVDRWLRANRKKNEVLRDTQVEGFHVRVINDSPQGELAVASYCIDFRVSSTGKKRRLKVASFKERTVSQARKLAGDRKSEGRSGIDVIKDREHERTLQQQEKDKAANALPTIQSWFDSTHRDHLYERDDTGKRRINYLEKDWLPALGHLTAPELNIKTISNQMKAILDDRAYGQDTKPLRESTAKKYLEYFKEACSAYCAQHECPNPLNNLKWATVKKTGKLTFAEIKDNEHEGSPRTKIPQTTFIVIVKELESLYKESENLLPLALLFMAYSGLRPSDIVTLQWSHLKLEGDSPYLRKVLIKSKHIKSSPTIIPLHSDAVATLKKAEKHRVSDFVFSDNMKAKNTQSLNYWWDKVRENSEFDFPPYQLRHNVAHRIIDAGGTIVNVAAVLGNTVEVCIRNYLNTDLESTAELLRSLKF</sequence>
<evidence type="ECO:0000256" key="2">
    <source>
        <dbReference type="ARBA" id="ARBA00022908"/>
    </source>
</evidence>
<dbReference type="AlphaFoldDB" id="A0A1X9NAU1"/>
<reference evidence="5 6" key="1">
    <citation type="submission" date="2016-11" db="EMBL/GenBank/DDBJ databases">
        <title>Trade-off between light-utilization and light-protection in marine flavobacteria.</title>
        <authorList>
            <person name="Kumagai Y."/>
        </authorList>
    </citation>
    <scope>NUCLEOTIDE SEQUENCE [LARGE SCALE GENOMIC DNA]</scope>
    <source>
        <strain evidence="5 6">NBRC 107125</strain>
    </source>
</reference>
<dbReference type="Gene3D" id="3.30.160.390">
    <property type="entry name" value="Integrase, DNA-binding domain"/>
    <property type="match status" value="1"/>
</dbReference>
<dbReference type="InterPro" id="IPR013762">
    <property type="entry name" value="Integrase-like_cat_sf"/>
</dbReference>
<dbReference type="GO" id="GO:0006310">
    <property type="term" value="P:DNA recombination"/>
    <property type="evidence" value="ECO:0007669"/>
    <property type="project" value="UniProtKB-KW"/>
</dbReference>
<dbReference type="InterPro" id="IPR025166">
    <property type="entry name" value="Integrase_DNA_bind_dom"/>
</dbReference>
<dbReference type="EMBL" id="CP019343">
    <property type="protein sequence ID" value="ARN73552.1"/>
    <property type="molecule type" value="Genomic_DNA"/>
</dbReference>
<organism evidence="5 6">
    <name type="scientific">Oceanicoccus sagamiensis</name>
    <dbReference type="NCBI Taxonomy" id="716816"/>
    <lineage>
        <taxon>Bacteria</taxon>
        <taxon>Pseudomonadati</taxon>
        <taxon>Pseudomonadota</taxon>
        <taxon>Gammaproteobacteria</taxon>
        <taxon>Cellvibrionales</taxon>
        <taxon>Spongiibacteraceae</taxon>
        <taxon>Oceanicoccus</taxon>
    </lineage>
</organism>
<evidence type="ECO:0000313" key="6">
    <source>
        <dbReference type="Proteomes" id="UP000193450"/>
    </source>
</evidence>
<dbReference type="Pfam" id="PF13356">
    <property type="entry name" value="Arm-DNA-bind_3"/>
    <property type="match status" value="1"/>
</dbReference>
<gene>
    <name evidence="5" type="ORF">BST96_05115</name>
</gene>
<dbReference type="KEGG" id="osg:BST96_05115"/>
<feature type="domain" description="Tyr recombinase" evidence="4">
    <location>
        <begin position="251"/>
        <end position="425"/>
    </location>
</feature>
<dbReference type="GO" id="GO:0015074">
    <property type="term" value="P:DNA integration"/>
    <property type="evidence" value="ECO:0007669"/>
    <property type="project" value="UniProtKB-KW"/>
</dbReference>
<proteinExistence type="inferred from homology"/>
<name>A0A1X9NAU1_9GAMM</name>
<keyword evidence="3" id="KW-0233">DNA recombination</keyword>
<evidence type="ECO:0000256" key="1">
    <source>
        <dbReference type="ARBA" id="ARBA00008857"/>
    </source>
</evidence>
<evidence type="ECO:0000313" key="5">
    <source>
        <dbReference type="EMBL" id="ARN73552.1"/>
    </source>
</evidence>
<dbReference type="InterPro" id="IPR038488">
    <property type="entry name" value="Integrase_DNA-bd_sf"/>
</dbReference>
<dbReference type="STRING" id="716816.BST96_05115"/>
<dbReference type="GO" id="GO:0003677">
    <property type="term" value="F:DNA binding"/>
    <property type="evidence" value="ECO:0007669"/>
    <property type="project" value="InterPro"/>
</dbReference>
<dbReference type="Pfam" id="PF00589">
    <property type="entry name" value="Phage_integrase"/>
    <property type="match status" value="1"/>
</dbReference>
<dbReference type="PANTHER" id="PTHR30629:SF2">
    <property type="entry name" value="PROPHAGE INTEGRASE INTS-RELATED"/>
    <property type="match status" value="1"/>
</dbReference>
<dbReference type="PROSITE" id="PS51898">
    <property type="entry name" value="TYR_RECOMBINASE"/>
    <property type="match status" value="1"/>
</dbReference>
<dbReference type="OrthoDB" id="9057547at2"/>
<dbReference type="SUPFAM" id="SSF56349">
    <property type="entry name" value="DNA breaking-rejoining enzymes"/>
    <property type="match status" value="1"/>
</dbReference>
<protein>
    <recommendedName>
        <fullName evidence="4">Tyr recombinase domain-containing protein</fullName>
    </recommendedName>
</protein>
<accession>A0A1X9NAU1</accession>
<dbReference type="PANTHER" id="PTHR30629">
    <property type="entry name" value="PROPHAGE INTEGRASE"/>
    <property type="match status" value="1"/>
</dbReference>
<keyword evidence="6" id="KW-1185">Reference proteome</keyword>
<dbReference type="Gene3D" id="1.10.443.10">
    <property type="entry name" value="Intergrase catalytic core"/>
    <property type="match status" value="1"/>
</dbReference>
<evidence type="ECO:0000256" key="3">
    <source>
        <dbReference type="ARBA" id="ARBA00023172"/>
    </source>
</evidence>
<dbReference type="RefSeq" id="WP_085757664.1">
    <property type="nucleotide sequence ID" value="NZ_CP019343.1"/>
</dbReference>
<dbReference type="InterPro" id="IPR011010">
    <property type="entry name" value="DNA_brk_join_enz"/>
</dbReference>
<keyword evidence="2" id="KW-0229">DNA integration</keyword>
<dbReference type="Proteomes" id="UP000193450">
    <property type="component" value="Chromosome"/>
</dbReference>
<dbReference type="InterPro" id="IPR050808">
    <property type="entry name" value="Phage_Integrase"/>
</dbReference>
<dbReference type="InterPro" id="IPR002104">
    <property type="entry name" value="Integrase_catalytic"/>
</dbReference>